<reference evidence="7" key="1">
    <citation type="journal article" date="2021" name="PeerJ">
        <title>Extensive microbial diversity within the chicken gut microbiome revealed by metagenomics and culture.</title>
        <authorList>
            <person name="Gilroy R."/>
            <person name="Ravi A."/>
            <person name="Getino M."/>
            <person name="Pursley I."/>
            <person name="Horton D.L."/>
            <person name="Alikhan N.F."/>
            <person name="Baker D."/>
            <person name="Gharbi K."/>
            <person name="Hall N."/>
            <person name="Watson M."/>
            <person name="Adriaenssens E.M."/>
            <person name="Foster-Nyarko E."/>
            <person name="Jarju S."/>
            <person name="Secka A."/>
            <person name="Antonio M."/>
            <person name="Oren A."/>
            <person name="Chaudhuri R.R."/>
            <person name="La Ragione R."/>
            <person name="Hildebrand F."/>
            <person name="Pallen M.J."/>
        </authorList>
    </citation>
    <scope>NUCLEOTIDE SEQUENCE</scope>
    <source>
        <strain evidence="7">ChiGjej2B2-7701</strain>
    </source>
</reference>
<organism evidence="7 8">
    <name type="scientific">Collinsella ihumii</name>
    <dbReference type="NCBI Taxonomy" id="1720204"/>
    <lineage>
        <taxon>Bacteria</taxon>
        <taxon>Bacillati</taxon>
        <taxon>Actinomycetota</taxon>
        <taxon>Coriobacteriia</taxon>
        <taxon>Coriobacteriales</taxon>
        <taxon>Coriobacteriaceae</taxon>
        <taxon>Collinsella</taxon>
    </lineage>
</organism>
<dbReference type="EMBL" id="DYVF01000020">
    <property type="protein sequence ID" value="HJG30229.1"/>
    <property type="molecule type" value="Genomic_DNA"/>
</dbReference>
<evidence type="ECO:0000256" key="3">
    <source>
        <dbReference type="ARBA" id="ARBA00022679"/>
    </source>
</evidence>
<dbReference type="PROSITE" id="PS51186">
    <property type="entry name" value="GNAT"/>
    <property type="match status" value="1"/>
</dbReference>
<evidence type="ECO:0000259" key="6">
    <source>
        <dbReference type="PROSITE" id="PS51186"/>
    </source>
</evidence>
<dbReference type="Proteomes" id="UP000746751">
    <property type="component" value="Unassembled WGS sequence"/>
</dbReference>
<evidence type="ECO:0000256" key="1">
    <source>
        <dbReference type="ARBA" id="ARBA00022491"/>
    </source>
</evidence>
<keyword evidence="4" id="KW-0012">Acyltransferase</keyword>
<keyword evidence="2" id="KW-1277">Toxin-antitoxin system</keyword>
<dbReference type="GO" id="GO:0016747">
    <property type="term" value="F:acyltransferase activity, transferring groups other than amino-acyl groups"/>
    <property type="evidence" value="ECO:0007669"/>
    <property type="project" value="InterPro"/>
</dbReference>
<dbReference type="Pfam" id="PF13508">
    <property type="entry name" value="Acetyltransf_7"/>
    <property type="match status" value="1"/>
</dbReference>
<dbReference type="CDD" id="cd04301">
    <property type="entry name" value="NAT_SF"/>
    <property type="match status" value="1"/>
</dbReference>
<dbReference type="SUPFAM" id="SSF55729">
    <property type="entry name" value="Acyl-CoA N-acyltransferases (Nat)"/>
    <property type="match status" value="1"/>
</dbReference>
<dbReference type="InterPro" id="IPR000182">
    <property type="entry name" value="GNAT_dom"/>
</dbReference>
<evidence type="ECO:0000313" key="8">
    <source>
        <dbReference type="Proteomes" id="UP000746751"/>
    </source>
</evidence>
<sequence>MKTTAWNRIVPVEEVDHALIEQFRCGDERMYSWFLSRASMWSYLGFCQVYVALDNSGIVGFFSLSPTSISPKSLTSSMRKGKNGIEHPGLPLGRIAVRESLQKSDARVGTALLNHAIKRALDISKTIGGRFVVLDAKNDELPRWYARHGFRALKGNDLRLVLPMKTANKIVSDLGERYFRFG</sequence>
<proteinExistence type="predicted"/>
<gene>
    <name evidence="7" type="ORF">K8U80_02405</name>
</gene>
<evidence type="ECO:0000256" key="4">
    <source>
        <dbReference type="ARBA" id="ARBA00023315"/>
    </source>
</evidence>
<evidence type="ECO:0000256" key="2">
    <source>
        <dbReference type="ARBA" id="ARBA00022649"/>
    </source>
</evidence>
<accession>A0A921IP16</accession>
<dbReference type="Gene3D" id="3.40.630.30">
    <property type="match status" value="1"/>
</dbReference>
<name>A0A921IP16_9ACTN</name>
<dbReference type="AlphaFoldDB" id="A0A921IP16"/>
<feature type="domain" description="N-acetyltransferase" evidence="6">
    <location>
        <begin position="7"/>
        <end position="165"/>
    </location>
</feature>
<reference evidence="7" key="2">
    <citation type="submission" date="2021-09" db="EMBL/GenBank/DDBJ databases">
        <authorList>
            <person name="Gilroy R."/>
        </authorList>
    </citation>
    <scope>NUCLEOTIDE SEQUENCE</scope>
    <source>
        <strain evidence="7">ChiGjej2B2-7701</strain>
    </source>
</reference>
<keyword evidence="3" id="KW-0808">Transferase</keyword>
<evidence type="ECO:0000256" key="5">
    <source>
        <dbReference type="ARBA" id="ARBA00049880"/>
    </source>
</evidence>
<evidence type="ECO:0000313" key="7">
    <source>
        <dbReference type="EMBL" id="HJG30229.1"/>
    </source>
</evidence>
<protein>
    <recommendedName>
        <fullName evidence="6">N-acetyltransferase domain-containing protein</fullName>
    </recommendedName>
</protein>
<dbReference type="InterPro" id="IPR016181">
    <property type="entry name" value="Acyl_CoA_acyltransferase"/>
</dbReference>
<dbReference type="PANTHER" id="PTHR36449:SF1">
    <property type="entry name" value="ACETYLTRANSFERASE"/>
    <property type="match status" value="1"/>
</dbReference>
<keyword evidence="1" id="KW-0678">Repressor</keyword>
<dbReference type="PANTHER" id="PTHR36449">
    <property type="entry name" value="ACETYLTRANSFERASE-RELATED"/>
    <property type="match status" value="1"/>
</dbReference>
<comment type="catalytic activity">
    <reaction evidence="5">
        <text>glycyl-tRNA(Gly) + acetyl-CoA = N-acetylglycyl-tRNA(Gly) + CoA + H(+)</text>
        <dbReference type="Rhea" id="RHEA:81867"/>
        <dbReference type="Rhea" id="RHEA-COMP:9683"/>
        <dbReference type="Rhea" id="RHEA-COMP:19766"/>
        <dbReference type="ChEBI" id="CHEBI:15378"/>
        <dbReference type="ChEBI" id="CHEBI:57287"/>
        <dbReference type="ChEBI" id="CHEBI:57288"/>
        <dbReference type="ChEBI" id="CHEBI:78522"/>
        <dbReference type="ChEBI" id="CHEBI:232036"/>
    </reaction>
</comment>
<comment type="caution">
    <text evidence="7">The sequence shown here is derived from an EMBL/GenBank/DDBJ whole genome shotgun (WGS) entry which is preliminary data.</text>
</comment>